<dbReference type="Proteomes" id="UP000789570">
    <property type="component" value="Unassembled WGS sequence"/>
</dbReference>
<dbReference type="OrthoDB" id="2427418at2759"/>
<accession>A0A9N9GC84</accession>
<dbReference type="EMBL" id="CAJVPQ010002412">
    <property type="protein sequence ID" value="CAG8596174.1"/>
    <property type="molecule type" value="Genomic_DNA"/>
</dbReference>
<sequence>NLQGSYHKENAQQVISQRNQFGVAFSTAKTAINIALKTGSDNELVKLLKDFILTK</sequence>
<feature type="non-terminal residue" evidence="1">
    <location>
        <position position="1"/>
    </location>
</feature>
<organism evidence="1 2">
    <name type="scientific">Funneliformis caledonium</name>
    <dbReference type="NCBI Taxonomy" id="1117310"/>
    <lineage>
        <taxon>Eukaryota</taxon>
        <taxon>Fungi</taxon>
        <taxon>Fungi incertae sedis</taxon>
        <taxon>Mucoromycota</taxon>
        <taxon>Glomeromycotina</taxon>
        <taxon>Glomeromycetes</taxon>
        <taxon>Glomerales</taxon>
        <taxon>Glomeraceae</taxon>
        <taxon>Funneliformis</taxon>
    </lineage>
</organism>
<proteinExistence type="predicted"/>
<gene>
    <name evidence="1" type="ORF">FCALED_LOCUS8353</name>
</gene>
<comment type="caution">
    <text evidence="1">The sequence shown here is derived from an EMBL/GenBank/DDBJ whole genome shotgun (WGS) entry which is preliminary data.</text>
</comment>
<protein>
    <submittedName>
        <fullName evidence="1">3366_t:CDS:1</fullName>
    </submittedName>
</protein>
<evidence type="ECO:0000313" key="2">
    <source>
        <dbReference type="Proteomes" id="UP000789570"/>
    </source>
</evidence>
<evidence type="ECO:0000313" key="1">
    <source>
        <dbReference type="EMBL" id="CAG8596174.1"/>
    </source>
</evidence>
<reference evidence="1" key="1">
    <citation type="submission" date="2021-06" db="EMBL/GenBank/DDBJ databases">
        <authorList>
            <person name="Kallberg Y."/>
            <person name="Tangrot J."/>
            <person name="Rosling A."/>
        </authorList>
    </citation>
    <scope>NUCLEOTIDE SEQUENCE</scope>
    <source>
        <strain evidence="1">UK204</strain>
    </source>
</reference>
<name>A0A9N9GC84_9GLOM</name>
<keyword evidence="2" id="KW-1185">Reference proteome</keyword>
<dbReference type="AlphaFoldDB" id="A0A9N9GC84"/>